<evidence type="ECO:0000313" key="3">
    <source>
        <dbReference type="Proteomes" id="UP000314294"/>
    </source>
</evidence>
<dbReference type="EMBL" id="SRLO01000062">
    <property type="protein sequence ID" value="TNN79669.1"/>
    <property type="molecule type" value="Genomic_DNA"/>
</dbReference>
<dbReference type="Proteomes" id="UP000314294">
    <property type="component" value="Unassembled WGS sequence"/>
</dbReference>
<comment type="caution">
    <text evidence="2">The sequence shown here is derived from an EMBL/GenBank/DDBJ whole genome shotgun (WGS) entry which is preliminary data.</text>
</comment>
<feature type="region of interest" description="Disordered" evidence="1">
    <location>
        <begin position="89"/>
        <end position="115"/>
    </location>
</feature>
<sequence length="115" mass="12839">MDPHFIRRALQPPKRTSERRDSVLERLKIDPRRAPNAILKHGRTDTAHPQQSGARYTLTSAETVRGGSGPLSGTWNLMEDLQLRLHAKLATPGPETTPKEGRGDGERADRLRALE</sequence>
<reference evidence="2 3" key="1">
    <citation type="submission" date="2019-03" db="EMBL/GenBank/DDBJ databases">
        <title>First draft genome of Liparis tanakae, snailfish: a comprehensive survey of snailfish specific genes.</title>
        <authorList>
            <person name="Kim W."/>
            <person name="Song I."/>
            <person name="Jeong J.-H."/>
            <person name="Kim D."/>
            <person name="Kim S."/>
            <person name="Ryu S."/>
            <person name="Song J.Y."/>
            <person name="Lee S.K."/>
        </authorList>
    </citation>
    <scope>NUCLEOTIDE SEQUENCE [LARGE SCALE GENOMIC DNA]</scope>
    <source>
        <tissue evidence="2">Muscle</tissue>
    </source>
</reference>
<feature type="compositionally biased region" description="Basic and acidic residues" evidence="1">
    <location>
        <begin position="97"/>
        <end position="115"/>
    </location>
</feature>
<gene>
    <name evidence="2" type="ORF">EYF80_010043</name>
</gene>
<organism evidence="2 3">
    <name type="scientific">Liparis tanakae</name>
    <name type="common">Tanaka's snailfish</name>
    <dbReference type="NCBI Taxonomy" id="230148"/>
    <lineage>
        <taxon>Eukaryota</taxon>
        <taxon>Metazoa</taxon>
        <taxon>Chordata</taxon>
        <taxon>Craniata</taxon>
        <taxon>Vertebrata</taxon>
        <taxon>Euteleostomi</taxon>
        <taxon>Actinopterygii</taxon>
        <taxon>Neopterygii</taxon>
        <taxon>Teleostei</taxon>
        <taxon>Neoteleostei</taxon>
        <taxon>Acanthomorphata</taxon>
        <taxon>Eupercaria</taxon>
        <taxon>Perciformes</taxon>
        <taxon>Cottioidei</taxon>
        <taxon>Cottales</taxon>
        <taxon>Liparidae</taxon>
        <taxon>Liparis</taxon>
    </lineage>
</organism>
<evidence type="ECO:0000313" key="2">
    <source>
        <dbReference type="EMBL" id="TNN79669.1"/>
    </source>
</evidence>
<evidence type="ECO:0000256" key="1">
    <source>
        <dbReference type="SAM" id="MobiDB-lite"/>
    </source>
</evidence>
<feature type="compositionally biased region" description="Basic and acidic residues" evidence="1">
    <location>
        <begin position="15"/>
        <end position="33"/>
    </location>
</feature>
<name>A0A4Z2INQ9_9TELE</name>
<protein>
    <submittedName>
        <fullName evidence="2">Uncharacterized protein</fullName>
    </submittedName>
</protein>
<keyword evidence="3" id="KW-1185">Reference proteome</keyword>
<accession>A0A4Z2INQ9</accession>
<proteinExistence type="predicted"/>
<feature type="region of interest" description="Disordered" evidence="1">
    <location>
        <begin position="1"/>
        <end position="54"/>
    </location>
</feature>
<dbReference type="AlphaFoldDB" id="A0A4Z2INQ9"/>